<dbReference type="InterPro" id="IPR041726">
    <property type="entry name" value="ACAD10_11_N"/>
</dbReference>
<dbReference type="Gene3D" id="3.90.1200.10">
    <property type="match status" value="1"/>
</dbReference>
<gene>
    <name evidence="2" type="ORF">METZ01_LOCUS225149</name>
</gene>
<feature type="domain" description="Aminoglycoside phosphotransferase" evidence="1">
    <location>
        <begin position="42"/>
        <end position="270"/>
    </location>
</feature>
<dbReference type="InterPro" id="IPR011009">
    <property type="entry name" value="Kinase-like_dom_sf"/>
</dbReference>
<dbReference type="AlphaFoldDB" id="A0A382GBV2"/>
<dbReference type="PANTHER" id="PTHR47829">
    <property type="entry name" value="HYDROLASE, PUTATIVE (AFU_ORTHOLOGUE AFUA_1G12880)-RELATED"/>
    <property type="match status" value="1"/>
</dbReference>
<dbReference type="InterPro" id="IPR002575">
    <property type="entry name" value="Aminoglycoside_PTrfase"/>
</dbReference>
<accession>A0A382GBV2</accession>
<evidence type="ECO:0000259" key="1">
    <source>
        <dbReference type="Pfam" id="PF01636"/>
    </source>
</evidence>
<name>A0A382GBV2_9ZZZZ</name>
<dbReference type="Pfam" id="PF01636">
    <property type="entry name" value="APH"/>
    <property type="match status" value="1"/>
</dbReference>
<evidence type="ECO:0000313" key="2">
    <source>
        <dbReference type="EMBL" id="SVB72295.1"/>
    </source>
</evidence>
<dbReference type="EMBL" id="UINC01054503">
    <property type="protein sequence ID" value="SVB72295.1"/>
    <property type="molecule type" value="Genomic_DNA"/>
</dbReference>
<protein>
    <recommendedName>
        <fullName evidence="1">Aminoglycoside phosphotransferase domain-containing protein</fullName>
    </recommendedName>
</protein>
<dbReference type="InterPro" id="IPR052898">
    <property type="entry name" value="ACAD10-like"/>
</dbReference>
<dbReference type="SUPFAM" id="SSF56112">
    <property type="entry name" value="Protein kinase-like (PK-like)"/>
    <property type="match status" value="1"/>
</dbReference>
<dbReference type="PANTHER" id="PTHR47829:SF3">
    <property type="entry name" value="AMINOGLYCOSIDE PHOSPHOTRANSFERASE DOMAIN-CONTAINING PROTEIN"/>
    <property type="match status" value="1"/>
</dbReference>
<sequence length="353" mass="39779">MTDLESQFAGTQDVLEKHRFDVGNLQDYMSAHVDSFSGDIALSQFKGGQSNPTYRIDAGGQTYVLRRKPPGELLPSAHAVDREYCVISALGHTGVPVPRTYCLCEDTEVIGTAFYIMEMVHGRVFWDGTLPGMSNEDRGSIYRSVNEAMAALHRVDYEAIGLGGFGKVGEYRERQIHRWSKTYRLAEMDPIPEMDRLIEWLPENIPPGDETTLIHGDYRLDNMIFHPTEPRVLALLDWELATLGHPVGDFTYTLMGWRLDKDLFRGIAHAKLSSLGIPTEAEYIAQYCQLTGRDNLCNLEWYLAYNMFRLAAILQGIALRAKDGTAASPHAVEQGRRARPLAEAAWRQVERLV</sequence>
<dbReference type="Gene3D" id="3.30.200.20">
    <property type="entry name" value="Phosphorylase Kinase, domain 1"/>
    <property type="match status" value="1"/>
</dbReference>
<dbReference type="CDD" id="cd05154">
    <property type="entry name" value="ACAD10_11_N-like"/>
    <property type="match status" value="1"/>
</dbReference>
<organism evidence="2">
    <name type="scientific">marine metagenome</name>
    <dbReference type="NCBI Taxonomy" id="408172"/>
    <lineage>
        <taxon>unclassified sequences</taxon>
        <taxon>metagenomes</taxon>
        <taxon>ecological metagenomes</taxon>
    </lineage>
</organism>
<proteinExistence type="predicted"/>
<reference evidence="2" key="1">
    <citation type="submission" date="2018-05" db="EMBL/GenBank/DDBJ databases">
        <authorList>
            <person name="Lanie J.A."/>
            <person name="Ng W.-L."/>
            <person name="Kazmierczak K.M."/>
            <person name="Andrzejewski T.M."/>
            <person name="Davidsen T.M."/>
            <person name="Wayne K.J."/>
            <person name="Tettelin H."/>
            <person name="Glass J.I."/>
            <person name="Rusch D."/>
            <person name="Podicherti R."/>
            <person name="Tsui H.-C.T."/>
            <person name="Winkler M.E."/>
        </authorList>
    </citation>
    <scope>NUCLEOTIDE SEQUENCE</scope>
</reference>